<dbReference type="InterPro" id="IPR009609">
    <property type="entry name" value="Phosphonate_metab_PhnG"/>
</dbReference>
<sequence length="150" mass="16057">MKDHGGTEDRRSWMGILARAPEGRAAACLDAAMARPGFTWLRAPEIGTVMVRGRAGGTGAPFNLGETTLTRCALKLADGTVGHAYIQGRRKADAEVAALCDALMQTEDAARIRRAVIEPLRTEADAARASRARKAAATKVDFFTMVRGED</sequence>
<proteinExistence type="predicted"/>
<dbReference type="EMBL" id="FOXV01000003">
    <property type="protein sequence ID" value="SFQ29046.1"/>
    <property type="molecule type" value="Genomic_DNA"/>
</dbReference>
<dbReference type="STRING" id="93684.SAMN05421853_103266"/>
<evidence type="ECO:0000313" key="1">
    <source>
        <dbReference type="EMBL" id="SFQ29046.1"/>
    </source>
</evidence>
<organism evidence="1 2">
    <name type="scientific">Roseivivax halotolerans</name>
    <dbReference type="NCBI Taxonomy" id="93684"/>
    <lineage>
        <taxon>Bacteria</taxon>
        <taxon>Pseudomonadati</taxon>
        <taxon>Pseudomonadota</taxon>
        <taxon>Alphaproteobacteria</taxon>
        <taxon>Rhodobacterales</taxon>
        <taxon>Roseobacteraceae</taxon>
        <taxon>Roseivivax</taxon>
    </lineage>
</organism>
<accession>A0A1I5XB10</accession>
<dbReference type="GO" id="GO:0015716">
    <property type="term" value="P:organic phosphonate transport"/>
    <property type="evidence" value="ECO:0007669"/>
    <property type="project" value="InterPro"/>
</dbReference>
<dbReference type="Pfam" id="PF06754">
    <property type="entry name" value="PhnG"/>
    <property type="match status" value="1"/>
</dbReference>
<dbReference type="Proteomes" id="UP000243106">
    <property type="component" value="Unassembled WGS sequence"/>
</dbReference>
<gene>
    <name evidence="1" type="ORF">SAMN05421853_103266</name>
</gene>
<evidence type="ECO:0000313" key="2">
    <source>
        <dbReference type="Proteomes" id="UP000243106"/>
    </source>
</evidence>
<dbReference type="AlphaFoldDB" id="A0A1I5XB10"/>
<dbReference type="RefSeq" id="WP_093009971.1">
    <property type="nucleotide sequence ID" value="NZ_FOXV01000003.1"/>
</dbReference>
<reference evidence="2" key="1">
    <citation type="submission" date="2016-10" db="EMBL/GenBank/DDBJ databases">
        <authorList>
            <person name="Varghese N."/>
            <person name="Submissions S."/>
        </authorList>
    </citation>
    <scope>NUCLEOTIDE SEQUENCE [LARGE SCALE GENOMIC DNA]</scope>
    <source>
        <strain evidence="2">JCM 10271</strain>
    </source>
</reference>
<protein>
    <submittedName>
        <fullName evidence="1">Alpha-D-ribose 1-methylphosphonate 5-triphosphate synthase subunit PhnG</fullName>
    </submittedName>
</protein>
<name>A0A1I5XB10_9RHOB</name>
<dbReference type="GO" id="GO:0019634">
    <property type="term" value="P:organic phosphonate metabolic process"/>
    <property type="evidence" value="ECO:0007669"/>
    <property type="project" value="InterPro"/>
</dbReference>
<dbReference type="NCBIfam" id="TIGR03293">
    <property type="entry name" value="PhnG_redo"/>
    <property type="match status" value="1"/>
</dbReference>
<keyword evidence="2" id="KW-1185">Reference proteome</keyword>